<evidence type="ECO:0000313" key="16">
    <source>
        <dbReference type="Proteomes" id="UP000184529"/>
    </source>
</evidence>
<dbReference type="CDD" id="cd01335">
    <property type="entry name" value="Radical_SAM"/>
    <property type="match status" value="1"/>
</dbReference>
<dbReference type="InterPro" id="IPR020612">
    <property type="entry name" value="Methylthiotransferase_CS"/>
</dbReference>
<dbReference type="FunFam" id="3.80.30.20:FF:000001">
    <property type="entry name" value="tRNA-2-methylthio-N(6)-dimethylallyladenosine synthase 2"/>
    <property type="match status" value="1"/>
</dbReference>
<dbReference type="Pfam" id="PF04055">
    <property type="entry name" value="Radical_SAM"/>
    <property type="match status" value="1"/>
</dbReference>
<dbReference type="PROSITE" id="PS50926">
    <property type="entry name" value="TRAM"/>
    <property type="match status" value="1"/>
</dbReference>
<accession>A0A1M6LF23</accession>
<keyword evidence="16" id="KW-1185">Reference proteome</keyword>
<evidence type="ECO:0000259" key="12">
    <source>
        <dbReference type="PROSITE" id="PS50926"/>
    </source>
</evidence>
<keyword evidence="8" id="KW-0408">Iron</keyword>
<dbReference type="GO" id="GO:0035598">
    <property type="term" value="F:tRNA (N(6)-L-threonylcarbamoyladenosine(37)-C(2))-methylthiotransferase activity"/>
    <property type="evidence" value="ECO:0007669"/>
    <property type="project" value="UniProtKB-EC"/>
</dbReference>
<comment type="cofactor">
    <cofactor evidence="1">
        <name>[4Fe-4S] cluster</name>
        <dbReference type="ChEBI" id="CHEBI:49883"/>
    </cofactor>
</comment>
<evidence type="ECO:0000256" key="8">
    <source>
        <dbReference type="ARBA" id="ARBA00023004"/>
    </source>
</evidence>
<evidence type="ECO:0000256" key="7">
    <source>
        <dbReference type="ARBA" id="ARBA00022723"/>
    </source>
</evidence>
<dbReference type="Gene3D" id="3.40.50.12160">
    <property type="entry name" value="Methylthiotransferase, N-terminal domain"/>
    <property type="match status" value="1"/>
</dbReference>
<dbReference type="NCBIfam" id="TIGR01579">
    <property type="entry name" value="MiaB-like-C"/>
    <property type="match status" value="1"/>
</dbReference>
<dbReference type="AlphaFoldDB" id="A0A1M6LF23"/>
<feature type="domain" description="TRAM" evidence="12">
    <location>
        <begin position="373"/>
        <end position="434"/>
    </location>
</feature>
<dbReference type="EC" id="2.8.4.5" evidence="3"/>
<evidence type="ECO:0000259" key="14">
    <source>
        <dbReference type="PROSITE" id="PS51918"/>
    </source>
</evidence>
<dbReference type="InterPro" id="IPR058240">
    <property type="entry name" value="rSAM_sf"/>
</dbReference>
<keyword evidence="7" id="KW-0479">Metal-binding</keyword>
<keyword evidence="5 15" id="KW-0808">Transferase</keyword>
<organism evidence="15 16">
    <name type="scientific">Desulfofundulus thermosubterraneus DSM 16057</name>
    <dbReference type="NCBI Taxonomy" id="1121432"/>
    <lineage>
        <taxon>Bacteria</taxon>
        <taxon>Bacillati</taxon>
        <taxon>Bacillota</taxon>
        <taxon>Clostridia</taxon>
        <taxon>Eubacteriales</taxon>
        <taxon>Peptococcaceae</taxon>
        <taxon>Desulfofundulus</taxon>
    </lineage>
</organism>
<feature type="domain" description="Radical SAM core" evidence="14">
    <location>
        <begin position="141"/>
        <end position="370"/>
    </location>
</feature>
<keyword evidence="6" id="KW-0949">S-adenosyl-L-methionine</keyword>
<name>A0A1M6LF23_9FIRM</name>
<evidence type="ECO:0000256" key="4">
    <source>
        <dbReference type="ARBA" id="ARBA00022485"/>
    </source>
</evidence>
<dbReference type="Proteomes" id="UP000184529">
    <property type="component" value="Unassembled WGS sequence"/>
</dbReference>
<feature type="domain" description="MTTase N-terminal" evidence="13">
    <location>
        <begin position="3"/>
        <end position="114"/>
    </location>
</feature>
<sequence length="441" mass="49171">MPYTFKVKTLGCPVNQYEGRALELAMEEAGFVPTGDIADIYIINSCVVTQAAAAEARRLASQAKKENPQSLVVLAGCYPQVYWKEIKEKLPQVDIIIGTTGRSRLPAVIARQLAETHREQRAIIVEHGPGEEFEEFPLTGNYGRTRPVIKIQEGCDEACTYCIVRKARGLPRSLAPEKVVAQVKHFLDKDCREVVLAGTHLGAYGKDLPGWNLARLIEELDALPHSFRLRLSYIEPMDISLEFLQTLARARKVCPFLYLPLQSGSDRILQKMGRRYTSAEFARLVQQARELIPGLSIWTDLIVGFPGETEDDHQQTMKLVEELALSHLHVFPYSPRPGTEAAGFSDQVAPDVKKRRVQELRALDEKLSLHFNQQLVGKQVQVLVEKVGENQGEGFSEHYVKVRFPTGNSELKGSLIPVQVLAAAPWGVEGCLIKSEGASNY</sequence>
<comment type="catalytic activity">
    <reaction evidence="11">
        <text>N(6)-L-threonylcarbamoyladenosine(37) in tRNA + (sulfur carrier)-SH + AH2 + 2 S-adenosyl-L-methionine = 2-methylsulfanyl-N(6)-L-threonylcarbamoyladenosine(37) in tRNA + (sulfur carrier)-H + 5'-deoxyadenosine + L-methionine + A + S-adenosyl-L-homocysteine + 2 H(+)</text>
        <dbReference type="Rhea" id="RHEA:37075"/>
        <dbReference type="Rhea" id="RHEA-COMP:10163"/>
        <dbReference type="Rhea" id="RHEA-COMP:11092"/>
        <dbReference type="Rhea" id="RHEA-COMP:14737"/>
        <dbReference type="Rhea" id="RHEA-COMP:14739"/>
        <dbReference type="ChEBI" id="CHEBI:13193"/>
        <dbReference type="ChEBI" id="CHEBI:15378"/>
        <dbReference type="ChEBI" id="CHEBI:17319"/>
        <dbReference type="ChEBI" id="CHEBI:17499"/>
        <dbReference type="ChEBI" id="CHEBI:29917"/>
        <dbReference type="ChEBI" id="CHEBI:57844"/>
        <dbReference type="ChEBI" id="CHEBI:57856"/>
        <dbReference type="ChEBI" id="CHEBI:59789"/>
        <dbReference type="ChEBI" id="CHEBI:64428"/>
        <dbReference type="ChEBI" id="CHEBI:74418"/>
        <dbReference type="ChEBI" id="CHEBI:74420"/>
        <dbReference type="EC" id="2.8.4.5"/>
    </reaction>
</comment>
<dbReference type="InterPro" id="IPR007197">
    <property type="entry name" value="rSAM"/>
</dbReference>
<evidence type="ECO:0000256" key="11">
    <source>
        <dbReference type="ARBA" id="ARBA00051661"/>
    </source>
</evidence>
<dbReference type="InterPro" id="IPR002792">
    <property type="entry name" value="TRAM_dom"/>
</dbReference>
<dbReference type="STRING" id="1121432.SAMN02745219_03132"/>
<dbReference type="PANTHER" id="PTHR11918:SF45">
    <property type="entry name" value="THREONYLCARBAMOYLADENOSINE TRNA METHYLTHIOTRANSFERASE"/>
    <property type="match status" value="1"/>
</dbReference>
<proteinExistence type="predicted"/>
<dbReference type="PROSITE" id="PS51449">
    <property type="entry name" value="MTTASE_N"/>
    <property type="match status" value="1"/>
</dbReference>
<dbReference type="NCBIfam" id="TIGR00089">
    <property type="entry name" value="MiaB/RimO family radical SAM methylthiotransferase"/>
    <property type="match status" value="1"/>
</dbReference>
<dbReference type="SFLD" id="SFLDG01061">
    <property type="entry name" value="methylthiotransferase"/>
    <property type="match status" value="1"/>
</dbReference>
<dbReference type="Pfam" id="PF00919">
    <property type="entry name" value="UPF0004"/>
    <property type="match status" value="1"/>
</dbReference>
<dbReference type="PANTHER" id="PTHR11918">
    <property type="entry name" value="RADICAL SAM PROTEINS"/>
    <property type="match status" value="1"/>
</dbReference>
<evidence type="ECO:0000256" key="6">
    <source>
        <dbReference type="ARBA" id="ARBA00022691"/>
    </source>
</evidence>
<dbReference type="GO" id="GO:0051539">
    <property type="term" value="F:4 iron, 4 sulfur cluster binding"/>
    <property type="evidence" value="ECO:0007669"/>
    <property type="project" value="UniProtKB-KW"/>
</dbReference>
<dbReference type="InterPro" id="IPR006638">
    <property type="entry name" value="Elp3/MiaA/NifB-like_rSAM"/>
</dbReference>
<evidence type="ECO:0000256" key="5">
    <source>
        <dbReference type="ARBA" id="ARBA00022679"/>
    </source>
</evidence>
<dbReference type="InterPro" id="IPR006467">
    <property type="entry name" value="MiaB-like_bact"/>
</dbReference>
<evidence type="ECO:0000256" key="9">
    <source>
        <dbReference type="ARBA" id="ARBA00023014"/>
    </source>
</evidence>
<evidence type="ECO:0000256" key="3">
    <source>
        <dbReference type="ARBA" id="ARBA00013273"/>
    </source>
</evidence>
<dbReference type="Gene3D" id="3.80.30.20">
    <property type="entry name" value="tm_1862 like domain"/>
    <property type="match status" value="1"/>
</dbReference>
<keyword evidence="4" id="KW-0004">4Fe-4S</keyword>
<evidence type="ECO:0000256" key="10">
    <source>
        <dbReference type="ARBA" id="ARBA00031213"/>
    </source>
</evidence>
<dbReference type="SUPFAM" id="SSF102114">
    <property type="entry name" value="Radical SAM enzymes"/>
    <property type="match status" value="1"/>
</dbReference>
<dbReference type="SMART" id="SM00729">
    <property type="entry name" value="Elp3"/>
    <property type="match status" value="1"/>
</dbReference>
<gene>
    <name evidence="15" type="ORF">SAMN02745219_03132</name>
</gene>
<comment type="function">
    <text evidence="2">Catalyzes the methylthiolation of N6-threonylcarbamoyladenosine (t(6)A), leading to the formation of 2-methylthio-N6-threonylcarbamoyladenosine (ms(2)t(6)A) at position 37 in tRNAs that read codons beginning with adenine.</text>
</comment>
<dbReference type="PROSITE" id="PS01278">
    <property type="entry name" value="MTTASE_RADICAL"/>
    <property type="match status" value="1"/>
</dbReference>
<evidence type="ECO:0000313" key="15">
    <source>
        <dbReference type="EMBL" id="SHJ69831.1"/>
    </source>
</evidence>
<dbReference type="InterPro" id="IPR023404">
    <property type="entry name" value="rSAM_horseshoe"/>
</dbReference>
<evidence type="ECO:0000259" key="13">
    <source>
        <dbReference type="PROSITE" id="PS51449"/>
    </source>
</evidence>
<evidence type="ECO:0000256" key="1">
    <source>
        <dbReference type="ARBA" id="ARBA00001966"/>
    </source>
</evidence>
<keyword evidence="9" id="KW-0411">Iron-sulfur</keyword>
<protein>
    <recommendedName>
        <fullName evidence="3">tRNA (N(6)-L-threonylcarbamoyladenosine(37)-C(2))-methylthiotransferase</fullName>
        <ecNumber evidence="3">2.8.4.5</ecNumber>
    </recommendedName>
    <alternativeName>
        <fullName evidence="10">tRNA-t(6)A37 methylthiotransferase</fullName>
    </alternativeName>
</protein>
<dbReference type="InterPro" id="IPR013848">
    <property type="entry name" value="Methylthiotransferase_N"/>
</dbReference>
<dbReference type="EMBL" id="FQZM01000050">
    <property type="protein sequence ID" value="SHJ69831.1"/>
    <property type="molecule type" value="Genomic_DNA"/>
</dbReference>
<dbReference type="InterPro" id="IPR038135">
    <property type="entry name" value="Methylthiotransferase_N_sf"/>
</dbReference>
<dbReference type="PROSITE" id="PS51918">
    <property type="entry name" value="RADICAL_SAM"/>
    <property type="match status" value="1"/>
</dbReference>
<dbReference type="SFLD" id="SFLDG01082">
    <property type="entry name" value="B12-binding_domain_containing"/>
    <property type="match status" value="1"/>
</dbReference>
<dbReference type="RefSeq" id="WP_072871017.1">
    <property type="nucleotide sequence ID" value="NZ_FQZM01000050.1"/>
</dbReference>
<reference evidence="16" key="1">
    <citation type="submission" date="2016-11" db="EMBL/GenBank/DDBJ databases">
        <authorList>
            <person name="Varghese N."/>
            <person name="Submissions S."/>
        </authorList>
    </citation>
    <scope>NUCLEOTIDE SEQUENCE [LARGE SCALE GENOMIC DNA]</scope>
    <source>
        <strain evidence="16">DSM 16057</strain>
    </source>
</reference>
<evidence type="ECO:0000256" key="2">
    <source>
        <dbReference type="ARBA" id="ARBA00002399"/>
    </source>
</evidence>
<dbReference type="SFLD" id="SFLDS00029">
    <property type="entry name" value="Radical_SAM"/>
    <property type="match status" value="1"/>
</dbReference>
<dbReference type="GO" id="GO:0046872">
    <property type="term" value="F:metal ion binding"/>
    <property type="evidence" value="ECO:0007669"/>
    <property type="project" value="UniProtKB-KW"/>
</dbReference>
<dbReference type="InterPro" id="IPR005839">
    <property type="entry name" value="Methylthiotransferase"/>
</dbReference>